<dbReference type="EMBL" id="VCAU01000078">
    <property type="protein sequence ID" value="KAF9886355.1"/>
    <property type="molecule type" value="Genomic_DNA"/>
</dbReference>
<sequence>MAVSTTSPAHTQAFEDAIQLEYVSPGNYSADLKWEWSVGSAPNGGYIAAILHRLATDHFHRSHPKQHHSRPAPINLQLQYVRRSDIGPAALHVRDVKLGARISLIHVTLSQNNREKVVGYVTVSDPVSEKGISTSTGWEVQPRPPQFTPPSQPGQMHSDDGAWHKVTLTNPGFRRASNQLELYEPNDQIEGPGCISQWARLHTTGKGGGVGRWTPETVSFLVDIFPITLGRMEQVVQRDLPGAEVEGEEAAKEAAPVWFPTLGLQIDLKKPAVSGDEWLYTQTVIKAVRDGRMDVQVVVLDQAGELVAVATQANLILSADRNAGKKGKTSL</sequence>
<evidence type="ECO:0000256" key="1">
    <source>
        <dbReference type="SAM" id="MobiDB-lite"/>
    </source>
</evidence>
<dbReference type="InterPro" id="IPR042171">
    <property type="entry name" value="Acyl-CoA_hotdog"/>
</dbReference>
<evidence type="ECO:0008006" key="6">
    <source>
        <dbReference type="Google" id="ProtNLM"/>
    </source>
</evidence>
<reference evidence="4" key="1">
    <citation type="journal article" date="2019" name="Beilstein J. Org. Chem.">
        <title>Nanangenines: drimane sesquiterpenoids as the dominant metabolite cohort of a novel Australian fungus, Aspergillus nanangensis.</title>
        <authorList>
            <person name="Lacey H.J."/>
            <person name="Gilchrist C.L.M."/>
            <person name="Crombie A."/>
            <person name="Kalaitzis J.A."/>
            <person name="Vuong D."/>
            <person name="Rutledge P.J."/>
            <person name="Turner P."/>
            <person name="Pitt J.I."/>
            <person name="Lacey E."/>
            <person name="Chooi Y.H."/>
            <person name="Piggott A.M."/>
        </authorList>
    </citation>
    <scope>NUCLEOTIDE SEQUENCE</scope>
    <source>
        <strain evidence="4">MST-FP2251</strain>
    </source>
</reference>
<dbReference type="InterPro" id="IPR049449">
    <property type="entry name" value="TesB_ACOT8-like_N"/>
</dbReference>
<dbReference type="PANTHER" id="PTHR38110">
    <property type="entry name" value="CHROMOSOME 23, WHOLE GENOME SHOTGUN SEQUENCE"/>
    <property type="match status" value="1"/>
</dbReference>
<dbReference type="AlphaFoldDB" id="A0AAD4CH29"/>
<evidence type="ECO:0000259" key="3">
    <source>
        <dbReference type="Pfam" id="PF20789"/>
    </source>
</evidence>
<proteinExistence type="predicted"/>
<protein>
    <recommendedName>
        <fullName evidence="6">Thioesterase family protein</fullName>
    </recommendedName>
</protein>
<dbReference type="InterPro" id="IPR049450">
    <property type="entry name" value="ACOT8-like_C"/>
</dbReference>
<dbReference type="Pfam" id="PF13622">
    <property type="entry name" value="4HBT_3"/>
    <property type="match status" value="1"/>
</dbReference>
<evidence type="ECO:0000313" key="4">
    <source>
        <dbReference type="EMBL" id="KAF9886355.1"/>
    </source>
</evidence>
<reference evidence="4" key="2">
    <citation type="submission" date="2020-02" db="EMBL/GenBank/DDBJ databases">
        <authorList>
            <person name="Gilchrist C.L.M."/>
            <person name="Chooi Y.-H."/>
        </authorList>
    </citation>
    <scope>NUCLEOTIDE SEQUENCE</scope>
    <source>
        <strain evidence="4">MST-FP2251</strain>
    </source>
</reference>
<keyword evidence="5" id="KW-1185">Reference proteome</keyword>
<dbReference type="Pfam" id="PF20789">
    <property type="entry name" value="4HBT_3C"/>
    <property type="match status" value="1"/>
</dbReference>
<dbReference type="InterPro" id="IPR052389">
    <property type="entry name" value="Sec_Metab_Biosynth-Assoc"/>
</dbReference>
<feature type="domain" description="Acyl-CoA thioesterase-like C-terminal" evidence="3">
    <location>
        <begin position="165"/>
        <end position="315"/>
    </location>
</feature>
<dbReference type="SUPFAM" id="SSF54637">
    <property type="entry name" value="Thioesterase/thiol ester dehydrase-isomerase"/>
    <property type="match status" value="2"/>
</dbReference>
<comment type="caution">
    <text evidence="4">The sequence shown here is derived from an EMBL/GenBank/DDBJ whole genome shotgun (WGS) entry which is preliminary data.</text>
</comment>
<dbReference type="CDD" id="cd03440">
    <property type="entry name" value="hot_dog"/>
    <property type="match status" value="1"/>
</dbReference>
<dbReference type="PANTHER" id="PTHR38110:SF3">
    <property type="entry name" value="THIOESTERASE-LIKE SUPERFAMILY-DOMAIN-CONTAINING PROTEIN"/>
    <property type="match status" value="1"/>
</dbReference>
<dbReference type="Proteomes" id="UP001194746">
    <property type="component" value="Unassembled WGS sequence"/>
</dbReference>
<feature type="domain" description="Acyl-CoA thioesterase-like N-terminal HotDog" evidence="2">
    <location>
        <begin position="35"/>
        <end position="123"/>
    </location>
</feature>
<feature type="compositionally biased region" description="Pro residues" evidence="1">
    <location>
        <begin position="142"/>
        <end position="152"/>
    </location>
</feature>
<dbReference type="Gene3D" id="2.40.160.210">
    <property type="entry name" value="Acyl-CoA thioesterase, double hotdog domain"/>
    <property type="match status" value="1"/>
</dbReference>
<dbReference type="InterPro" id="IPR029069">
    <property type="entry name" value="HotDog_dom_sf"/>
</dbReference>
<name>A0AAD4CH29_ASPNN</name>
<feature type="region of interest" description="Disordered" evidence="1">
    <location>
        <begin position="132"/>
        <end position="157"/>
    </location>
</feature>
<accession>A0AAD4CH29</accession>
<gene>
    <name evidence="4" type="ORF">FE257_011500</name>
</gene>
<evidence type="ECO:0000313" key="5">
    <source>
        <dbReference type="Proteomes" id="UP001194746"/>
    </source>
</evidence>
<organism evidence="4 5">
    <name type="scientific">Aspergillus nanangensis</name>
    <dbReference type="NCBI Taxonomy" id="2582783"/>
    <lineage>
        <taxon>Eukaryota</taxon>
        <taxon>Fungi</taxon>
        <taxon>Dikarya</taxon>
        <taxon>Ascomycota</taxon>
        <taxon>Pezizomycotina</taxon>
        <taxon>Eurotiomycetes</taxon>
        <taxon>Eurotiomycetidae</taxon>
        <taxon>Eurotiales</taxon>
        <taxon>Aspergillaceae</taxon>
        <taxon>Aspergillus</taxon>
        <taxon>Aspergillus subgen. Circumdati</taxon>
    </lineage>
</organism>
<evidence type="ECO:0000259" key="2">
    <source>
        <dbReference type="Pfam" id="PF13622"/>
    </source>
</evidence>